<evidence type="ECO:0000313" key="2">
    <source>
        <dbReference type="EMBL" id="KAF9917527.1"/>
    </source>
</evidence>
<dbReference type="AlphaFoldDB" id="A0A9P6IGF3"/>
<name>A0A9P6IGF3_9FUNG</name>
<feature type="compositionally biased region" description="Basic and acidic residues" evidence="1">
    <location>
        <begin position="67"/>
        <end position="78"/>
    </location>
</feature>
<accession>A0A9P6IGF3</accession>
<proteinExistence type="predicted"/>
<feature type="compositionally biased region" description="Polar residues" evidence="1">
    <location>
        <begin position="40"/>
        <end position="49"/>
    </location>
</feature>
<feature type="compositionally biased region" description="Low complexity" evidence="1">
    <location>
        <begin position="1"/>
        <end position="17"/>
    </location>
</feature>
<comment type="caution">
    <text evidence="2">The sequence shown here is derived from an EMBL/GenBank/DDBJ whole genome shotgun (WGS) entry which is preliminary data.</text>
</comment>
<feature type="non-terminal residue" evidence="2">
    <location>
        <position position="162"/>
    </location>
</feature>
<feature type="region of interest" description="Disordered" evidence="1">
    <location>
        <begin position="1"/>
        <end position="99"/>
    </location>
</feature>
<dbReference type="EMBL" id="JAAAHW010011775">
    <property type="protein sequence ID" value="KAF9917527.1"/>
    <property type="molecule type" value="Genomic_DNA"/>
</dbReference>
<protein>
    <submittedName>
        <fullName evidence="2">Uncharacterized protein</fullName>
    </submittedName>
</protein>
<evidence type="ECO:0000256" key="1">
    <source>
        <dbReference type="SAM" id="MobiDB-lite"/>
    </source>
</evidence>
<keyword evidence="3" id="KW-1185">Reference proteome</keyword>
<sequence length="162" mass="15559">MAAASSSSGSVKQSSLSRDISNNLPGVNPTGGGSQRYDRVSSQNTSPISSGAIPRQPPISSSSAAQRTRDNYATDKADTSFSSAGSAEGAGASAGAGALSARPGSIIESAAGEAMAQDGTNMTQAAATKMTPVSTAIVNTSPATAAAAATATTAATGTATAT</sequence>
<gene>
    <name evidence="2" type="ORF">BGZ65_012843</name>
</gene>
<dbReference type="Proteomes" id="UP000749646">
    <property type="component" value="Unassembled WGS sequence"/>
</dbReference>
<evidence type="ECO:0000313" key="3">
    <source>
        <dbReference type="Proteomes" id="UP000749646"/>
    </source>
</evidence>
<organism evidence="2 3">
    <name type="scientific">Modicella reniformis</name>
    <dbReference type="NCBI Taxonomy" id="1440133"/>
    <lineage>
        <taxon>Eukaryota</taxon>
        <taxon>Fungi</taxon>
        <taxon>Fungi incertae sedis</taxon>
        <taxon>Mucoromycota</taxon>
        <taxon>Mortierellomycotina</taxon>
        <taxon>Mortierellomycetes</taxon>
        <taxon>Mortierellales</taxon>
        <taxon>Mortierellaceae</taxon>
        <taxon>Modicella</taxon>
    </lineage>
</organism>
<feature type="compositionally biased region" description="Low complexity" evidence="1">
    <location>
        <begin position="82"/>
        <end position="99"/>
    </location>
</feature>
<reference evidence="2" key="1">
    <citation type="journal article" date="2020" name="Fungal Divers.">
        <title>Resolving the Mortierellaceae phylogeny through synthesis of multi-gene phylogenetics and phylogenomics.</title>
        <authorList>
            <person name="Vandepol N."/>
            <person name="Liber J."/>
            <person name="Desiro A."/>
            <person name="Na H."/>
            <person name="Kennedy M."/>
            <person name="Barry K."/>
            <person name="Grigoriev I.V."/>
            <person name="Miller A.N."/>
            <person name="O'Donnell K."/>
            <person name="Stajich J.E."/>
            <person name="Bonito G."/>
        </authorList>
    </citation>
    <scope>NUCLEOTIDE SEQUENCE</scope>
    <source>
        <strain evidence="2">MES-2147</strain>
    </source>
</reference>